<gene>
    <name evidence="1" type="ORF">DR864_28170</name>
</gene>
<accession>A0A344TRS0</accession>
<dbReference type="EMBL" id="CP030850">
    <property type="protein sequence ID" value="AXE21341.1"/>
    <property type="molecule type" value="Genomic_DNA"/>
</dbReference>
<evidence type="ECO:0000313" key="1">
    <source>
        <dbReference type="EMBL" id="AXE21341.1"/>
    </source>
</evidence>
<name>A0A344TRS0_9BACT</name>
<proteinExistence type="predicted"/>
<dbReference type="KEGG" id="run:DR864_28170"/>
<sequence length="112" mass="12830">MKRGDKIYTAAETSRMLADQYKSQELNTVITRSEIPSLMAKNLQLSQQKAQMNMNYAIAQQLNLNADRIGQTVASAVSNLPVNETHFDEDGVWERQRRLNSVVTYRKVRHGF</sequence>
<protein>
    <submittedName>
        <fullName evidence="1">Uncharacterized protein</fullName>
    </submittedName>
</protein>
<dbReference type="OrthoDB" id="966051at2"/>
<dbReference type="RefSeq" id="WP_114070085.1">
    <property type="nucleotide sequence ID" value="NZ_CP030850.1"/>
</dbReference>
<organism evidence="1 2">
    <name type="scientific">Runella rosea</name>
    <dbReference type="NCBI Taxonomy" id="2259595"/>
    <lineage>
        <taxon>Bacteria</taxon>
        <taxon>Pseudomonadati</taxon>
        <taxon>Bacteroidota</taxon>
        <taxon>Cytophagia</taxon>
        <taxon>Cytophagales</taxon>
        <taxon>Spirosomataceae</taxon>
        <taxon>Runella</taxon>
    </lineage>
</organism>
<evidence type="ECO:0000313" key="2">
    <source>
        <dbReference type="Proteomes" id="UP000251993"/>
    </source>
</evidence>
<dbReference type="AlphaFoldDB" id="A0A344TRS0"/>
<keyword evidence="2" id="KW-1185">Reference proteome</keyword>
<reference evidence="1 2" key="1">
    <citation type="submission" date="2018-07" db="EMBL/GenBank/DDBJ databases">
        <title>Genome sequencing of Runella.</title>
        <authorList>
            <person name="Baek M.-G."/>
            <person name="Yi H."/>
        </authorList>
    </citation>
    <scope>NUCLEOTIDE SEQUENCE [LARGE SCALE GENOMIC DNA]</scope>
    <source>
        <strain evidence="1 2">HYN0085</strain>
    </source>
</reference>
<dbReference type="Proteomes" id="UP000251993">
    <property type="component" value="Chromosome"/>
</dbReference>